<evidence type="ECO:0000313" key="2">
    <source>
        <dbReference type="Proteomes" id="UP000308600"/>
    </source>
</evidence>
<accession>A0ACD3B5B9</accession>
<keyword evidence="2" id="KW-1185">Reference proteome</keyword>
<sequence>MEQKLIQGSKQFLNALGEVDQKLELLQSHILDMRVSCDEAEAQLKLTNDASKSLLERAGSLREQRQEVEEKKSIVTLFLARFTLNEEDIVALTSRDVPVGKLFFEAMDKTEQIRRDCRVLMAGEDGPTKAGLDIMASTSSYLEQGFEKISRWCTNEFRELGRETIIDVTPTLQEAIKRLRSRPELLTEVLSMLSQIRQATLLSSFITALTRGGPSGLPRPIELHAHDPMRYIGDMLAWVHQTIAAEREFLEGLFGLKSDGRMVGSIRRFDYRGEEEEWMQELLDLAVGKLCSPLKARVLQTVRSQESSIVSYKIANLLQFYMVTMHRTIGEKAIVSETLKETTEVAYKVFHDAVDAQGRSLMRVPLDPDDPSLTPPPPILEHAQILREIMTVYHSSMLGDESNVGQATGFQDISNAMVDPAIEMCITSSAQKKQIRPKWDQSVFILNCLCYLQDTLDIYPFTSGKKEHVRSVIQERIALLIQEHFADLLTKAGLQALYQTCEACPVDEPLSHAPGAQPPEVKVALQKFSAWLSSPEVVQSARLSHLTAQRLHAQVHQAALGRLAKAYRRICDEVRNPKNRYEAGSTLLGSERPFGQAHLLWQIFGLHEDAGDDDGDQ</sequence>
<gene>
    <name evidence="1" type="ORF">BDN72DRAFT_835735</name>
</gene>
<dbReference type="EMBL" id="ML208281">
    <property type="protein sequence ID" value="TFK72867.1"/>
    <property type="molecule type" value="Genomic_DNA"/>
</dbReference>
<reference evidence="1 2" key="1">
    <citation type="journal article" date="2019" name="Nat. Ecol. Evol.">
        <title>Megaphylogeny resolves global patterns of mushroom evolution.</title>
        <authorList>
            <person name="Varga T."/>
            <person name="Krizsan K."/>
            <person name="Foldi C."/>
            <person name="Dima B."/>
            <person name="Sanchez-Garcia M."/>
            <person name="Sanchez-Ramirez S."/>
            <person name="Szollosi G.J."/>
            <person name="Szarkandi J.G."/>
            <person name="Papp V."/>
            <person name="Albert L."/>
            <person name="Andreopoulos W."/>
            <person name="Angelini C."/>
            <person name="Antonin V."/>
            <person name="Barry K.W."/>
            <person name="Bougher N.L."/>
            <person name="Buchanan P."/>
            <person name="Buyck B."/>
            <person name="Bense V."/>
            <person name="Catcheside P."/>
            <person name="Chovatia M."/>
            <person name="Cooper J."/>
            <person name="Damon W."/>
            <person name="Desjardin D."/>
            <person name="Finy P."/>
            <person name="Geml J."/>
            <person name="Haridas S."/>
            <person name="Hughes K."/>
            <person name="Justo A."/>
            <person name="Karasinski D."/>
            <person name="Kautmanova I."/>
            <person name="Kiss B."/>
            <person name="Kocsube S."/>
            <person name="Kotiranta H."/>
            <person name="LaButti K.M."/>
            <person name="Lechner B.E."/>
            <person name="Liimatainen K."/>
            <person name="Lipzen A."/>
            <person name="Lukacs Z."/>
            <person name="Mihaltcheva S."/>
            <person name="Morgado L.N."/>
            <person name="Niskanen T."/>
            <person name="Noordeloos M.E."/>
            <person name="Ohm R.A."/>
            <person name="Ortiz-Santana B."/>
            <person name="Ovrebo C."/>
            <person name="Racz N."/>
            <person name="Riley R."/>
            <person name="Savchenko A."/>
            <person name="Shiryaev A."/>
            <person name="Soop K."/>
            <person name="Spirin V."/>
            <person name="Szebenyi C."/>
            <person name="Tomsovsky M."/>
            <person name="Tulloss R.E."/>
            <person name="Uehling J."/>
            <person name="Grigoriev I.V."/>
            <person name="Vagvolgyi C."/>
            <person name="Papp T."/>
            <person name="Martin F.M."/>
            <person name="Miettinen O."/>
            <person name="Hibbett D.S."/>
            <person name="Nagy L.G."/>
        </authorList>
    </citation>
    <scope>NUCLEOTIDE SEQUENCE [LARGE SCALE GENOMIC DNA]</scope>
    <source>
        <strain evidence="1 2">NL-1719</strain>
    </source>
</reference>
<dbReference type="Proteomes" id="UP000308600">
    <property type="component" value="Unassembled WGS sequence"/>
</dbReference>
<evidence type="ECO:0000313" key="1">
    <source>
        <dbReference type="EMBL" id="TFK72867.1"/>
    </source>
</evidence>
<protein>
    <submittedName>
        <fullName evidence="1">Oligomeric complex COG6</fullName>
    </submittedName>
</protein>
<name>A0ACD3B5B9_9AGAR</name>
<organism evidence="1 2">
    <name type="scientific">Pluteus cervinus</name>
    <dbReference type="NCBI Taxonomy" id="181527"/>
    <lineage>
        <taxon>Eukaryota</taxon>
        <taxon>Fungi</taxon>
        <taxon>Dikarya</taxon>
        <taxon>Basidiomycota</taxon>
        <taxon>Agaricomycotina</taxon>
        <taxon>Agaricomycetes</taxon>
        <taxon>Agaricomycetidae</taxon>
        <taxon>Agaricales</taxon>
        <taxon>Pluteineae</taxon>
        <taxon>Pluteaceae</taxon>
        <taxon>Pluteus</taxon>
    </lineage>
</organism>
<proteinExistence type="predicted"/>